<feature type="transmembrane region" description="Helical" evidence="12">
    <location>
        <begin position="288"/>
        <end position="308"/>
    </location>
</feature>
<dbReference type="GO" id="GO:0050897">
    <property type="term" value="F:cobalt ion binding"/>
    <property type="evidence" value="ECO:0007669"/>
    <property type="project" value="TreeGrafter"/>
</dbReference>
<evidence type="ECO:0000256" key="3">
    <source>
        <dbReference type="ARBA" id="ARBA00022448"/>
    </source>
</evidence>
<proteinExistence type="inferred from homology"/>
<dbReference type="GO" id="GO:0000287">
    <property type="term" value="F:magnesium ion binding"/>
    <property type="evidence" value="ECO:0007669"/>
    <property type="project" value="TreeGrafter"/>
</dbReference>
<keyword evidence="8" id="KW-0406">Ion transport</keyword>
<evidence type="ECO:0000256" key="5">
    <source>
        <dbReference type="ARBA" id="ARBA00022692"/>
    </source>
</evidence>
<accession>A0A0G3HIS3</accession>
<dbReference type="CDD" id="cd12830">
    <property type="entry name" value="MtCorA-like"/>
    <property type="match status" value="1"/>
</dbReference>
<keyword evidence="4" id="KW-1003">Cell membrane</keyword>
<name>A0A0G3HIS3_9CORY</name>
<dbReference type="STRING" id="1072256.CUTER_05325"/>
<evidence type="ECO:0000256" key="4">
    <source>
        <dbReference type="ARBA" id="ARBA00022475"/>
    </source>
</evidence>
<dbReference type="SUPFAM" id="SSF144083">
    <property type="entry name" value="Magnesium transport protein CorA, transmembrane region"/>
    <property type="match status" value="1"/>
</dbReference>
<comment type="catalytic activity">
    <reaction evidence="10">
        <text>Mg(2+)(in) = Mg(2+)(out)</text>
        <dbReference type="Rhea" id="RHEA:29827"/>
        <dbReference type="ChEBI" id="CHEBI:18420"/>
    </reaction>
</comment>
<reference evidence="13 14" key="1">
    <citation type="journal article" date="2015" name="Genome Announc.">
        <title>Virulence Factor Genes Detected in the Complete Genome Sequence of Corynebacterium uterequi DSM 45634, Isolated from the Uterus of a Maiden Mare.</title>
        <authorList>
            <person name="Ruckert C."/>
            <person name="Kriete M."/>
            <person name="Jaenicke S."/>
            <person name="Winkler A."/>
            <person name="Tauch A."/>
        </authorList>
    </citation>
    <scope>NUCLEOTIDE SEQUENCE [LARGE SCALE GENOMIC DNA]</scope>
    <source>
        <strain evidence="13 14">DSM 45634</strain>
    </source>
</reference>
<keyword evidence="6" id="KW-0460">Magnesium</keyword>
<evidence type="ECO:0000256" key="9">
    <source>
        <dbReference type="ARBA" id="ARBA00023136"/>
    </source>
</evidence>
<dbReference type="PANTHER" id="PTHR46494:SF1">
    <property type="entry name" value="CORA FAMILY METAL ION TRANSPORTER (EUROFUNG)"/>
    <property type="match status" value="1"/>
</dbReference>
<protein>
    <submittedName>
        <fullName evidence="13">Mg2+/Co2+ transporter</fullName>
    </submittedName>
</protein>
<keyword evidence="3" id="KW-0813">Transport</keyword>
<comment type="similarity">
    <text evidence="2">Belongs to the CorA metal ion transporter (MIT) (TC 1.A.35) family.</text>
</comment>
<dbReference type="PATRIC" id="fig|1072256.5.peg.1052"/>
<dbReference type="AlphaFoldDB" id="A0A0G3HIS3"/>
<evidence type="ECO:0000256" key="10">
    <source>
        <dbReference type="ARBA" id="ARBA00034269"/>
    </source>
</evidence>
<dbReference type="Pfam" id="PF01544">
    <property type="entry name" value="CorA"/>
    <property type="match status" value="1"/>
</dbReference>
<evidence type="ECO:0000256" key="12">
    <source>
        <dbReference type="SAM" id="Phobius"/>
    </source>
</evidence>
<sequence>MPERGSRLSVPLERCIDHCKLIIDGRRLPGEFSIASARTHLREQVAGGGRGYVWLGLHEPNETQMLRIADQFGIHELIVEDAVSAHQRPKVERYDDQLFLVVRSVHFTDDEKVTNTRDVIGTGEVQMLLGADFIITVRHGAAVPDLLSDIDADPELYSEGPSAVAYRVADGLVDQYLKITNLLELEVDELEEEVFTPGSDFSIDRIYLFKREILEMRHSTDPLATALSNLIKNHKDIIPKRVRQYFRDVLDNEMRVRDDVDGFDERLTALLDASVAKVTLQQNQDMRAISAFVGMAAVPTLIAGIYGMNFEHMPELGSRYGYYVVLAIIAALIVVMAWWFRRNKWL</sequence>
<dbReference type="GO" id="GO:0015087">
    <property type="term" value="F:cobalt ion transmembrane transporter activity"/>
    <property type="evidence" value="ECO:0007669"/>
    <property type="project" value="TreeGrafter"/>
</dbReference>
<dbReference type="GO" id="GO:0015095">
    <property type="term" value="F:magnesium ion transmembrane transporter activity"/>
    <property type="evidence" value="ECO:0007669"/>
    <property type="project" value="TreeGrafter"/>
</dbReference>
<dbReference type="InterPro" id="IPR002523">
    <property type="entry name" value="MgTranspt_CorA/ZnTranspt_ZntB"/>
</dbReference>
<dbReference type="SUPFAM" id="SSF143865">
    <property type="entry name" value="CorA soluble domain-like"/>
    <property type="match status" value="1"/>
</dbReference>
<dbReference type="Proteomes" id="UP000035548">
    <property type="component" value="Chromosome"/>
</dbReference>
<comment type="function">
    <text evidence="11">Mediates influx of magnesium ions. Alternates between open and closed states. Activated by low cytoplasmic Mg(2+) levels. Inactive when cytoplasmic Mg(2+) levels are high.</text>
</comment>
<feature type="transmembrane region" description="Helical" evidence="12">
    <location>
        <begin position="320"/>
        <end position="340"/>
    </location>
</feature>
<keyword evidence="9 12" id="KW-0472">Membrane</keyword>
<evidence type="ECO:0000256" key="2">
    <source>
        <dbReference type="ARBA" id="ARBA00009765"/>
    </source>
</evidence>
<keyword evidence="5 12" id="KW-0812">Transmembrane</keyword>
<dbReference type="GO" id="GO:0005886">
    <property type="term" value="C:plasma membrane"/>
    <property type="evidence" value="ECO:0007669"/>
    <property type="project" value="UniProtKB-SubCell"/>
</dbReference>
<evidence type="ECO:0000256" key="1">
    <source>
        <dbReference type="ARBA" id="ARBA00004651"/>
    </source>
</evidence>
<organism evidence="13 14">
    <name type="scientific">Corynebacterium uterequi</name>
    <dbReference type="NCBI Taxonomy" id="1072256"/>
    <lineage>
        <taxon>Bacteria</taxon>
        <taxon>Bacillati</taxon>
        <taxon>Actinomycetota</taxon>
        <taxon>Actinomycetes</taxon>
        <taxon>Mycobacteriales</taxon>
        <taxon>Corynebacteriaceae</taxon>
        <taxon>Corynebacterium</taxon>
    </lineage>
</organism>
<evidence type="ECO:0000313" key="13">
    <source>
        <dbReference type="EMBL" id="AKK11062.1"/>
    </source>
</evidence>
<keyword evidence="7 12" id="KW-1133">Transmembrane helix</keyword>
<evidence type="ECO:0000256" key="6">
    <source>
        <dbReference type="ARBA" id="ARBA00022842"/>
    </source>
</evidence>
<dbReference type="InterPro" id="IPR045861">
    <property type="entry name" value="CorA_cytoplasmic_dom"/>
</dbReference>
<dbReference type="FunFam" id="1.20.58.340:FF:000004">
    <property type="entry name" value="Magnesium transport protein CorA"/>
    <property type="match status" value="1"/>
</dbReference>
<evidence type="ECO:0000313" key="14">
    <source>
        <dbReference type="Proteomes" id="UP000035548"/>
    </source>
</evidence>
<dbReference type="PANTHER" id="PTHR46494">
    <property type="entry name" value="CORA FAMILY METAL ION TRANSPORTER (EUROFUNG)"/>
    <property type="match status" value="1"/>
</dbReference>
<dbReference type="Gene3D" id="3.30.460.20">
    <property type="entry name" value="CorA soluble domain-like"/>
    <property type="match status" value="1"/>
</dbReference>
<dbReference type="KEGG" id="cut:CUTER_05325"/>
<gene>
    <name evidence="13" type="primary">corA</name>
    <name evidence="13" type="ORF">CUTER_05325</name>
</gene>
<dbReference type="Gene3D" id="1.20.58.340">
    <property type="entry name" value="Magnesium transport protein CorA, transmembrane region"/>
    <property type="match status" value="2"/>
</dbReference>
<dbReference type="InterPro" id="IPR045863">
    <property type="entry name" value="CorA_TM1_TM2"/>
</dbReference>
<evidence type="ECO:0000256" key="11">
    <source>
        <dbReference type="ARBA" id="ARBA00045497"/>
    </source>
</evidence>
<reference evidence="14" key="2">
    <citation type="submission" date="2015-05" db="EMBL/GenBank/DDBJ databases">
        <title>Complete genome sequence of Corynebacterium uterequi DSM 45634, isolated from the uterus of a maiden mare.</title>
        <authorList>
            <person name="Ruckert C."/>
            <person name="Albersmeier A."/>
            <person name="Winkler A."/>
            <person name="Tauch A."/>
        </authorList>
    </citation>
    <scope>NUCLEOTIDE SEQUENCE [LARGE SCALE GENOMIC DNA]</scope>
    <source>
        <strain evidence="14">DSM 45634</strain>
    </source>
</reference>
<evidence type="ECO:0000256" key="7">
    <source>
        <dbReference type="ARBA" id="ARBA00022989"/>
    </source>
</evidence>
<keyword evidence="14" id="KW-1185">Reference proteome</keyword>
<dbReference type="EMBL" id="CP011546">
    <property type="protein sequence ID" value="AKK11062.1"/>
    <property type="molecule type" value="Genomic_DNA"/>
</dbReference>
<evidence type="ECO:0000256" key="8">
    <source>
        <dbReference type="ARBA" id="ARBA00023065"/>
    </source>
</evidence>
<comment type="subcellular location">
    <subcellularLocation>
        <location evidence="1">Cell membrane</location>
        <topology evidence="1">Multi-pass membrane protein</topology>
    </subcellularLocation>
</comment>